<sequence>MGITGLFNLVRPVFEKTSLSQLVGVLGIYASYLAHNFASTHAIEIVMENNFQPFLLDVYASIQRPQSYGLGTFRVFMVFDGYRDREKKVNEERAAKRKSAMEVIDVHIKTFHRLSGKQLALTNLKLVRKLFHSSIWTWLRC</sequence>
<dbReference type="GeneID" id="25906199"/>
<dbReference type="Gene3D" id="3.40.50.1010">
    <property type="entry name" value="5'-nuclease"/>
    <property type="match status" value="1"/>
</dbReference>
<keyword evidence="2" id="KW-1185">Reference proteome</keyword>
<dbReference type="AlphaFoldDB" id="A0A0L0FYT9"/>
<dbReference type="SUPFAM" id="SSF88723">
    <property type="entry name" value="PIN domain-like"/>
    <property type="match status" value="1"/>
</dbReference>
<protein>
    <submittedName>
        <fullName evidence="1">Uncharacterized protein</fullName>
    </submittedName>
</protein>
<evidence type="ECO:0000313" key="2">
    <source>
        <dbReference type="Proteomes" id="UP000054560"/>
    </source>
</evidence>
<reference evidence="1 2" key="1">
    <citation type="submission" date="2011-02" db="EMBL/GenBank/DDBJ databases">
        <title>The Genome Sequence of Sphaeroforma arctica JP610.</title>
        <authorList>
            <consortium name="The Broad Institute Genome Sequencing Platform"/>
            <person name="Russ C."/>
            <person name="Cuomo C."/>
            <person name="Young S.K."/>
            <person name="Zeng Q."/>
            <person name="Gargeya S."/>
            <person name="Alvarado L."/>
            <person name="Berlin A."/>
            <person name="Chapman S.B."/>
            <person name="Chen Z."/>
            <person name="Freedman E."/>
            <person name="Gellesch M."/>
            <person name="Goldberg J."/>
            <person name="Griggs A."/>
            <person name="Gujja S."/>
            <person name="Heilman E."/>
            <person name="Heiman D."/>
            <person name="Howarth C."/>
            <person name="Mehta T."/>
            <person name="Neiman D."/>
            <person name="Pearson M."/>
            <person name="Roberts A."/>
            <person name="Saif S."/>
            <person name="Shea T."/>
            <person name="Shenoy N."/>
            <person name="Sisk P."/>
            <person name="Stolte C."/>
            <person name="Sykes S."/>
            <person name="White J."/>
            <person name="Yandava C."/>
            <person name="Burger G."/>
            <person name="Gray M.W."/>
            <person name="Holland P.W.H."/>
            <person name="King N."/>
            <person name="Lang F.B.F."/>
            <person name="Roger A.J."/>
            <person name="Ruiz-Trillo I."/>
            <person name="Haas B."/>
            <person name="Nusbaum C."/>
            <person name="Birren B."/>
        </authorList>
    </citation>
    <scope>NUCLEOTIDE SEQUENCE [LARGE SCALE GENOMIC DNA]</scope>
    <source>
        <strain evidence="1 2">JP610</strain>
    </source>
</reference>
<dbReference type="RefSeq" id="XP_014155914.1">
    <property type="nucleotide sequence ID" value="XM_014300439.1"/>
</dbReference>
<name>A0A0L0FYT9_9EUKA</name>
<evidence type="ECO:0000313" key="1">
    <source>
        <dbReference type="EMBL" id="KNC82012.1"/>
    </source>
</evidence>
<accession>A0A0L0FYT9</accession>
<organism evidence="1 2">
    <name type="scientific">Sphaeroforma arctica JP610</name>
    <dbReference type="NCBI Taxonomy" id="667725"/>
    <lineage>
        <taxon>Eukaryota</taxon>
        <taxon>Ichthyosporea</taxon>
        <taxon>Ichthyophonida</taxon>
        <taxon>Sphaeroforma</taxon>
    </lineage>
</organism>
<dbReference type="InterPro" id="IPR029060">
    <property type="entry name" value="PIN-like_dom_sf"/>
</dbReference>
<dbReference type="EMBL" id="KQ241968">
    <property type="protein sequence ID" value="KNC82012.1"/>
    <property type="molecule type" value="Genomic_DNA"/>
</dbReference>
<dbReference type="Proteomes" id="UP000054560">
    <property type="component" value="Unassembled WGS sequence"/>
</dbReference>
<proteinExistence type="predicted"/>
<gene>
    <name evidence="1" type="ORF">SARC_05695</name>
</gene>